<evidence type="ECO:0000313" key="3">
    <source>
        <dbReference type="Proteomes" id="UP000241818"/>
    </source>
</evidence>
<accession>A0A2T3AU56</accession>
<keyword evidence="1" id="KW-1133">Transmembrane helix</keyword>
<feature type="transmembrane region" description="Helical" evidence="1">
    <location>
        <begin position="21"/>
        <end position="39"/>
    </location>
</feature>
<evidence type="ECO:0000313" key="2">
    <source>
        <dbReference type="EMBL" id="PSS12184.1"/>
    </source>
</evidence>
<dbReference type="RefSeq" id="XP_024718182.1">
    <property type="nucleotide sequence ID" value="XM_024863520.1"/>
</dbReference>
<dbReference type="AlphaFoldDB" id="A0A2T3AU56"/>
<reference evidence="2 3" key="1">
    <citation type="journal article" date="2018" name="New Phytol.">
        <title>Comparative genomics and transcriptomics depict ericoid mycorrhizal fungi as versatile saprotrophs and plant mutualists.</title>
        <authorList>
            <person name="Martino E."/>
            <person name="Morin E."/>
            <person name="Grelet G.A."/>
            <person name="Kuo A."/>
            <person name="Kohler A."/>
            <person name="Daghino S."/>
            <person name="Barry K.W."/>
            <person name="Cichocki N."/>
            <person name="Clum A."/>
            <person name="Dockter R.B."/>
            <person name="Hainaut M."/>
            <person name="Kuo R.C."/>
            <person name="LaButti K."/>
            <person name="Lindahl B.D."/>
            <person name="Lindquist E.A."/>
            <person name="Lipzen A."/>
            <person name="Khouja H.R."/>
            <person name="Magnuson J."/>
            <person name="Murat C."/>
            <person name="Ohm R.A."/>
            <person name="Singer S.W."/>
            <person name="Spatafora J.W."/>
            <person name="Wang M."/>
            <person name="Veneault-Fourrey C."/>
            <person name="Henrissat B."/>
            <person name="Grigoriev I.V."/>
            <person name="Martin F.M."/>
            <person name="Perotto S."/>
        </authorList>
    </citation>
    <scope>NUCLEOTIDE SEQUENCE [LARGE SCALE GENOMIC DNA]</scope>
    <source>
        <strain evidence="2 3">ATCC 22711</strain>
    </source>
</reference>
<keyword evidence="3" id="KW-1185">Reference proteome</keyword>
<keyword evidence="1" id="KW-0812">Transmembrane</keyword>
<name>A0A2T3AU56_AMORE</name>
<organism evidence="2 3">
    <name type="scientific">Amorphotheca resinae ATCC 22711</name>
    <dbReference type="NCBI Taxonomy" id="857342"/>
    <lineage>
        <taxon>Eukaryota</taxon>
        <taxon>Fungi</taxon>
        <taxon>Dikarya</taxon>
        <taxon>Ascomycota</taxon>
        <taxon>Pezizomycotina</taxon>
        <taxon>Leotiomycetes</taxon>
        <taxon>Helotiales</taxon>
        <taxon>Amorphothecaceae</taxon>
        <taxon>Amorphotheca</taxon>
    </lineage>
</organism>
<keyword evidence="1" id="KW-0472">Membrane</keyword>
<dbReference type="EMBL" id="KZ679015">
    <property type="protein sequence ID" value="PSS12184.1"/>
    <property type="molecule type" value="Genomic_DNA"/>
</dbReference>
<dbReference type="InParanoid" id="A0A2T3AU56"/>
<dbReference type="Proteomes" id="UP000241818">
    <property type="component" value="Unassembled WGS sequence"/>
</dbReference>
<evidence type="ECO:0000256" key="1">
    <source>
        <dbReference type="SAM" id="Phobius"/>
    </source>
</evidence>
<gene>
    <name evidence="2" type="ORF">M430DRAFT_167848</name>
</gene>
<proteinExistence type="predicted"/>
<dbReference type="GeneID" id="36571601"/>
<protein>
    <submittedName>
        <fullName evidence="2">Uncharacterized protein</fullName>
    </submittedName>
</protein>
<sequence>MIALISPVDLVCSRSMQRRTVLLLFLLLLRFFLCLLSYPPPSQDFYVLLALGAPFSCPARSRCDYSPGWVVRLIGSGGKTSEKPHRVTLRPRRTRPQDLRSRLAISPDRGRRIGYWLVRKPSASENRRLGPSSAAGKRPYHFYVNLAFSSFIPFFLSHLSLPPLPPPICPFHCPPTLPPSTCLNLLMRVCPILLLPSNLHPQFLNPLCDIYIYQCIWPPPLKPWRWC</sequence>